<evidence type="ECO:0000256" key="3">
    <source>
        <dbReference type="ARBA" id="ARBA00022737"/>
    </source>
</evidence>
<dbReference type="GO" id="GO:0006895">
    <property type="term" value="P:Golgi to endosome transport"/>
    <property type="evidence" value="ECO:0007669"/>
    <property type="project" value="TreeGrafter"/>
</dbReference>
<keyword evidence="9" id="KW-0732">Signal</keyword>
<dbReference type="SUPFAM" id="SSF110296">
    <property type="entry name" value="Oligoxyloglucan reducing end-specific cellobiohydrolase"/>
    <property type="match status" value="3"/>
</dbReference>
<dbReference type="PANTHER" id="PTHR12106:SF27">
    <property type="entry name" value="SORTILIN-RELATED RECEPTOR"/>
    <property type="match status" value="1"/>
</dbReference>
<feature type="signal peptide" evidence="9">
    <location>
        <begin position="1"/>
        <end position="20"/>
    </location>
</feature>
<dbReference type="Proteomes" id="UP000191144">
    <property type="component" value="Chromosome C"/>
</dbReference>
<dbReference type="GO" id="GO:0016020">
    <property type="term" value="C:membrane"/>
    <property type="evidence" value="ECO:0007669"/>
    <property type="project" value="UniProtKB-SubCell"/>
</dbReference>
<dbReference type="InterPro" id="IPR031777">
    <property type="entry name" value="Sortilin_C"/>
</dbReference>
<feature type="compositionally biased region" description="Acidic residues" evidence="7">
    <location>
        <begin position="1498"/>
        <end position="1508"/>
    </location>
</feature>
<accession>A0A1G4J1S5</accession>
<sequence length="1520" mass="170487">MTVALIRGFLLLLWTSLAVADWAPRVKVSKGSSHAVFKPFDDSEVILSQSKDLVTISKDGGETWKETSVGRKKSYFQIDDNYPNKRAFIISWETLEFYMTTDQGETWSQLNLPLPSSSKDNPQFSVQTNPSAENDLLVTVALCDNEVEKCKVHGFVTSNLKDFKPIQLPETDCIWLKCQYLELTDSDAPSHDIFCDATYINREVPDHNAPNSPDDQSWAYTKLFASRNGDVKFEPLAQFENLNIHRVTITSQYVIVSTLDDSYNSDSSQTIWVSQDGKKFQKASLPTDIRGFYHVSELSRRSKALALLPEFRGPAQTGTGLALSDSEGLRFSHVSAFSSDSPGFYTFSDVGDLEGVIVASFMSIFSDKKQKSSVQSKISFDGGLSWSALRVDDVNDEFDCDVNDPNSCSLTVFLTPYMLLGNPKAALPGMHSLIGVVGDVDERRPFSMQTFITTNGGETWRKAFDFPAAIQYGDNGNIMVALPFSPDADGDPATELYYSLDQGDTWIEYELKQSVFIEAFFANTLDGSGTKFTILGTDFGRKMRSWLYSIDFSDAFDSRKCGEDDMEEWFSNSGNCIGGIRRKFTRRISDAECLVRETYKDLEYEEEICQCTDADYECSPEFYRSKNGECELDFNFLEQSHSCRAIGKGENLELAPIRLQRGNRCEDPLDIDLQEVDCNGLRKDDKMSPISVFENVFQSELKSYQYFNTKADETVILRNSKNEVFVSYDSGKELKRLMDKVTEVVFNPYFNTSAYIFDADNQVHITDDRARSFETYELPEAKQIGFPLSFHAKDSDTFIYYGGKNCDSLVNPDCHAVAYITRDGGNTFTELISRATNCEFVGSLYEDPWDSDMILCSVREPGSIGHKIVTSANNFEDSEIVFENALGFVSAGEYTVVAVPHEDQELRAFVTVDGKNFAEAKLPAGLSATKQQAFTILGSQKGAIFFHLTTHMDEHQEFGALMKSNSNGTSFVTLERAVSRGPRGFVDFEKVEGLEGIIMINTVSNAEELKSGADDSKLMKSKISFNDGADWTYLQPPNRDSEGKKYDCNPKDKASCSLNLHGYTERRDPRDTYSSGSAVGFIIGVGNVGEYLLAREMGSTFMSVDAGFTWREIQKGAYQWEFGDRGSIVVLVKDGEKTDSLTYSVDSGKTWHDYKFSSEEVYVEDLITTPEDSAMRFIIIAKDSKVTGKQTKIFTIDFANSFDRQCRLQSDYTYHSFGECLFGHQAEYLQKINDKCYNGAAPVYEMKRIAKTCSCTRMDFECDYNYFKAADGTCKLVEGTEPLDGSEICEKYSDLVEFFEPTGYRKIPLSTCKGGLELDRSTRRHACPGFEEEFKRRYQISGGRLAAVIIIPILVFIGAAWFVYDRGVKRNGGFSRFGEIRLGDEELIEQNGLDKVVNAIVKVGVLGFSGLVTAKQLTTRGIQNTWQRARSRLSGNMSGPTYLSLNHDQFLDEADELLAGHDEDANDLTSFLHDDDNYDIATEDEQGSEEARPYTDEVNTDEINDTDVTENASDAPERSQ</sequence>
<feature type="chain" id="PRO_5009235901" evidence="9">
    <location>
        <begin position="21"/>
        <end position="1520"/>
    </location>
</feature>
<evidence type="ECO:0000256" key="8">
    <source>
        <dbReference type="SAM" id="Phobius"/>
    </source>
</evidence>
<name>A0A1G4J1S5_9SACH</name>
<proteinExistence type="predicted"/>
<evidence type="ECO:0000313" key="12">
    <source>
        <dbReference type="Proteomes" id="UP000191144"/>
    </source>
</evidence>
<dbReference type="EMBL" id="LT598479">
    <property type="protein sequence ID" value="SCU83504.1"/>
    <property type="molecule type" value="Genomic_DNA"/>
</dbReference>
<evidence type="ECO:0000256" key="6">
    <source>
        <dbReference type="ARBA" id="ARBA00023180"/>
    </source>
</evidence>
<evidence type="ECO:0000256" key="1">
    <source>
        <dbReference type="ARBA" id="ARBA00004370"/>
    </source>
</evidence>
<dbReference type="InterPro" id="IPR050310">
    <property type="entry name" value="VPS10-sortilin"/>
</dbReference>
<feature type="transmembrane region" description="Helical" evidence="8">
    <location>
        <begin position="1345"/>
        <end position="1364"/>
    </location>
</feature>
<keyword evidence="5 8" id="KW-0472">Membrane</keyword>
<evidence type="ECO:0000256" key="4">
    <source>
        <dbReference type="ARBA" id="ARBA00022989"/>
    </source>
</evidence>
<dbReference type="FunFam" id="3.30.60.270:FF:000005">
    <property type="entry name" value="Sortilin"/>
    <property type="match status" value="1"/>
</dbReference>
<feature type="domain" description="VPS10" evidence="10">
    <location>
        <begin position="713"/>
        <end position="1332"/>
    </location>
</feature>
<dbReference type="InterPro" id="IPR006581">
    <property type="entry name" value="VPS10"/>
</dbReference>
<reference evidence="12" key="1">
    <citation type="submission" date="2016-03" db="EMBL/GenBank/DDBJ databases">
        <authorList>
            <person name="Devillers Hugo."/>
        </authorList>
    </citation>
    <scope>NUCLEOTIDE SEQUENCE [LARGE SCALE GENOMIC DNA]</scope>
</reference>
<dbReference type="GO" id="GO:0006623">
    <property type="term" value="P:protein targeting to vacuole"/>
    <property type="evidence" value="ECO:0007669"/>
    <property type="project" value="TreeGrafter"/>
</dbReference>
<evidence type="ECO:0000256" key="2">
    <source>
        <dbReference type="ARBA" id="ARBA00022692"/>
    </source>
</evidence>
<dbReference type="Pfam" id="PF15901">
    <property type="entry name" value="Sortilin_C"/>
    <property type="match status" value="2"/>
</dbReference>
<dbReference type="InterPro" id="IPR015943">
    <property type="entry name" value="WD40/YVTN_repeat-like_dom_sf"/>
</dbReference>
<dbReference type="CDD" id="cd15482">
    <property type="entry name" value="Sialidase_non-viral"/>
    <property type="match status" value="1"/>
</dbReference>
<feature type="region of interest" description="Disordered" evidence="7">
    <location>
        <begin position="1479"/>
        <end position="1520"/>
    </location>
</feature>
<keyword evidence="3" id="KW-0677">Repeat</keyword>
<keyword evidence="2 8" id="KW-0812">Transmembrane</keyword>
<dbReference type="InterPro" id="IPR031778">
    <property type="entry name" value="Sortilin_N"/>
</dbReference>
<keyword evidence="4 8" id="KW-1133">Transmembrane helix</keyword>
<dbReference type="SMART" id="SM00602">
    <property type="entry name" value="VPS10"/>
    <property type="match status" value="2"/>
</dbReference>
<organism evidence="11 12">
    <name type="scientific">Lachancea meyersii CBS 8951</name>
    <dbReference type="NCBI Taxonomy" id="1266667"/>
    <lineage>
        <taxon>Eukaryota</taxon>
        <taxon>Fungi</taxon>
        <taxon>Dikarya</taxon>
        <taxon>Ascomycota</taxon>
        <taxon>Saccharomycotina</taxon>
        <taxon>Saccharomycetes</taxon>
        <taxon>Saccharomycetales</taxon>
        <taxon>Saccharomycetaceae</taxon>
        <taxon>Lachancea</taxon>
    </lineage>
</organism>
<evidence type="ECO:0000256" key="9">
    <source>
        <dbReference type="SAM" id="SignalP"/>
    </source>
</evidence>
<comment type="subcellular location">
    <subcellularLocation>
        <location evidence="1">Membrane</location>
    </subcellularLocation>
</comment>
<evidence type="ECO:0000256" key="7">
    <source>
        <dbReference type="SAM" id="MobiDB-lite"/>
    </source>
</evidence>
<dbReference type="Pfam" id="PF15902">
    <property type="entry name" value="Sortilin-Vps10"/>
    <property type="match status" value="2"/>
</dbReference>
<keyword evidence="12" id="KW-1185">Reference proteome</keyword>
<dbReference type="GO" id="GO:0006896">
    <property type="term" value="P:Golgi to vacuole transport"/>
    <property type="evidence" value="ECO:0007669"/>
    <property type="project" value="TreeGrafter"/>
</dbReference>
<dbReference type="Gene3D" id="2.130.10.10">
    <property type="entry name" value="YVTN repeat-like/Quinoprotein amine dehydrogenase"/>
    <property type="match status" value="1"/>
</dbReference>
<dbReference type="Gene3D" id="3.30.60.270">
    <property type="match status" value="2"/>
</dbReference>
<gene>
    <name evidence="11" type="ORF">LAME_0C05402G</name>
</gene>
<evidence type="ECO:0000259" key="10">
    <source>
        <dbReference type="SMART" id="SM00602"/>
    </source>
</evidence>
<evidence type="ECO:0000256" key="5">
    <source>
        <dbReference type="ARBA" id="ARBA00023136"/>
    </source>
</evidence>
<dbReference type="GO" id="GO:0005829">
    <property type="term" value="C:cytosol"/>
    <property type="evidence" value="ECO:0007669"/>
    <property type="project" value="GOC"/>
</dbReference>
<feature type="compositionally biased region" description="Acidic residues" evidence="7">
    <location>
        <begin position="1479"/>
        <end position="1488"/>
    </location>
</feature>
<protein>
    <submittedName>
        <fullName evidence="11">LAME_0C05402g1_1</fullName>
    </submittedName>
</protein>
<evidence type="ECO:0000313" key="11">
    <source>
        <dbReference type="EMBL" id="SCU83504.1"/>
    </source>
</evidence>
<keyword evidence="6" id="KW-0325">Glycoprotein</keyword>
<feature type="domain" description="VPS10" evidence="10">
    <location>
        <begin position="43"/>
        <end position="683"/>
    </location>
</feature>
<dbReference type="PANTHER" id="PTHR12106">
    <property type="entry name" value="SORTILIN RELATED"/>
    <property type="match status" value="1"/>
</dbReference>
<dbReference type="OrthoDB" id="443634at2759"/>
<dbReference type="GO" id="GO:0005794">
    <property type="term" value="C:Golgi apparatus"/>
    <property type="evidence" value="ECO:0007669"/>
    <property type="project" value="TreeGrafter"/>
</dbReference>